<reference evidence="7" key="2">
    <citation type="submission" date="2022-04" db="EMBL/GenBank/DDBJ databases">
        <title>Complete Genome Sequence of Flavobacterium sediminilitoris YSM-43, Isolated from a Tidal Sediment.</title>
        <authorList>
            <person name="Lee P.A."/>
        </authorList>
    </citation>
    <scope>NUCLEOTIDE SEQUENCE</scope>
    <source>
        <strain evidence="7">YSM-43</strain>
    </source>
</reference>
<reference evidence="7" key="1">
    <citation type="submission" date="2021-12" db="EMBL/GenBank/DDBJ databases">
        <authorList>
            <person name="Cha I.-T."/>
            <person name="Lee K.-E."/>
            <person name="Park S.-J."/>
        </authorList>
    </citation>
    <scope>NUCLEOTIDE SEQUENCE</scope>
    <source>
        <strain evidence="7">YSM-43</strain>
    </source>
</reference>
<sequence length="814" mass="91097">MMKKIYFLLFVLFGLNVQAQIVNIPDANFKGKLLAANPSNTIASATPIYNSNTGFWNVTNYNTIDINGDGEIQLSEAQNIKYLKLNHNINDLTGIEAFTNLVYLNCSVNNITSLNVTALTYLDQLLCNNNDLTNLNVSGLTNLKKIACNNNNLTNLNLTGLTNLKSLYCQYNNLTNLNLTGLSNLEELYCEENDLISLNLSGLTNLKRLHCYFNNLTSLDASNLTNLNYLYCYNNLNLTNLNLSGLTNLLELDCKNNHSINDLNNLISSLPNLKKLNCRNCSLNSLDVSSLINLDDLNCDANNMTFLNIKNNNPFWSSNNSLSFYNNTSLQYICADEDDVNFVNQIVTAYGYNNCNVNSYCSFTPNGIFYEIQGSTFFDNDGNGCDVNDLVFDKLGFSINNGSNVSYSIGNQTGSYYIPVGNGNFTITPNLENPTYFNINPTSFVANFPTQTSPLVQDFCVTTNGVHHDVEVVVLPTVPARPGFDAKYKISYRNKGNQVENGSVSLTFDDAVLDYISSNPVFESQIVNTFTWNYSNLQPFETREIEVFFNVNSPMETPAVSIDDVLNYTATIATSNTDETPDDNEFTLNQIVVGSYDPNDKTCLEGETVGPNMIGEYVHYLIRFENTGTYPAENVVVKDMIDLTKFDLATLIPLKGSHDFYTRIKDNKVEFIFENINLDFNDTTNDGYVAFKIKTKQTLALGDTFSNNANIYFDYNFPITTNTYTTTFQALSIQDFDFSSKFTLYPNPVQDVLHFNSKENITIQSVEIYNMLGQVVLTVPNATKSVDVSNLTKGNYFVKVNTEKGSSNTKFVKK</sequence>
<evidence type="ECO:0000259" key="6">
    <source>
        <dbReference type="Pfam" id="PF24595"/>
    </source>
</evidence>
<dbReference type="Pfam" id="PF18962">
    <property type="entry name" value="Por_Secre_tail"/>
    <property type="match status" value="1"/>
</dbReference>
<dbReference type="SUPFAM" id="SSF52058">
    <property type="entry name" value="L domain-like"/>
    <property type="match status" value="1"/>
</dbReference>
<dbReference type="InterPro" id="IPR055353">
    <property type="entry name" value="DUF7619"/>
</dbReference>
<evidence type="ECO:0000256" key="4">
    <source>
        <dbReference type="SAM" id="SignalP"/>
    </source>
</evidence>
<dbReference type="InterPro" id="IPR032675">
    <property type="entry name" value="LRR_dom_sf"/>
</dbReference>
<evidence type="ECO:0000313" key="7">
    <source>
        <dbReference type="EMBL" id="UOX33309.1"/>
    </source>
</evidence>
<evidence type="ECO:0000256" key="3">
    <source>
        <dbReference type="ARBA" id="ARBA00022737"/>
    </source>
</evidence>
<dbReference type="PANTHER" id="PTHR24366:SF96">
    <property type="entry name" value="LEUCINE RICH REPEAT CONTAINING 53"/>
    <property type="match status" value="1"/>
</dbReference>
<dbReference type="InterPro" id="IPR026444">
    <property type="entry name" value="Secre_tail"/>
</dbReference>
<keyword evidence="2 4" id="KW-0732">Signal</keyword>
<accession>A0ABY4HP60</accession>
<feature type="chain" id="PRO_5045228311" evidence="4">
    <location>
        <begin position="20"/>
        <end position="814"/>
    </location>
</feature>
<evidence type="ECO:0000259" key="5">
    <source>
        <dbReference type="Pfam" id="PF18962"/>
    </source>
</evidence>
<dbReference type="InterPro" id="IPR047589">
    <property type="entry name" value="DUF11_rpt"/>
</dbReference>
<dbReference type="Gene3D" id="3.80.10.10">
    <property type="entry name" value="Ribonuclease Inhibitor"/>
    <property type="match status" value="1"/>
</dbReference>
<feature type="signal peptide" evidence="4">
    <location>
        <begin position="1"/>
        <end position="19"/>
    </location>
</feature>
<dbReference type="RefSeq" id="WP_246915959.1">
    <property type="nucleotide sequence ID" value="NZ_CP090145.1"/>
</dbReference>
<feature type="domain" description="Secretion system C-terminal sorting" evidence="5">
    <location>
        <begin position="744"/>
        <end position="812"/>
    </location>
</feature>
<dbReference type="NCBIfam" id="TIGR01451">
    <property type="entry name" value="B_ant_repeat"/>
    <property type="match status" value="1"/>
</dbReference>
<keyword evidence="1" id="KW-0433">Leucine-rich repeat</keyword>
<gene>
    <name evidence="7" type="ORF">LXD69_14855</name>
</gene>
<dbReference type="Proteomes" id="UP000830454">
    <property type="component" value="Chromosome"/>
</dbReference>
<dbReference type="PANTHER" id="PTHR24366">
    <property type="entry name" value="IG(IMMUNOGLOBULIN) AND LRR(LEUCINE RICH REPEAT) DOMAINS"/>
    <property type="match status" value="1"/>
</dbReference>
<evidence type="ECO:0000256" key="2">
    <source>
        <dbReference type="ARBA" id="ARBA00022729"/>
    </source>
</evidence>
<protein>
    <submittedName>
        <fullName evidence="7">T9SS type A sorting domain-containing protein</fullName>
    </submittedName>
</protein>
<keyword evidence="8" id="KW-1185">Reference proteome</keyword>
<dbReference type="Pfam" id="PF24595">
    <property type="entry name" value="DUF7619"/>
    <property type="match status" value="1"/>
</dbReference>
<proteinExistence type="predicted"/>
<organism evidence="7 8">
    <name type="scientific">Flavobacterium sediminilitoris</name>
    <dbReference type="NCBI Taxonomy" id="2024526"/>
    <lineage>
        <taxon>Bacteria</taxon>
        <taxon>Pseudomonadati</taxon>
        <taxon>Bacteroidota</taxon>
        <taxon>Flavobacteriia</taxon>
        <taxon>Flavobacteriales</taxon>
        <taxon>Flavobacteriaceae</taxon>
        <taxon>Flavobacterium</taxon>
    </lineage>
</organism>
<name>A0ABY4HP60_9FLAO</name>
<dbReference type="NCBIfam" id="TIGR04183">
    <property type="entry name" value="Por_Secre_tail"/>
    <property type="match status" value="1"/>
</dbReference>
<dbReference type="EMBL" id="CP090145">
    <property type="protein sequence ID" value="UOX33309.1"/>
    <property type="molecule type" value="Genomic_DNA"/>
</dbReference>
<evidence type="ECO:0000313" key="8">
    <source>
        <dbReference type="Proteomes" id="UP000830454"/>
    </source>
</evidence>
<keyword evidence="3" id="KW-0677">Repeat</keyword>
<evidence type="ECO:0000256" key="1">
    <source>
        <dbReference type="ARBA" id="ARBA00022614"/>
    </source>
</evidence>
<feature type="domain" description="DUF7619" evidence="6">
    <location>
        <begin position="597"/>
        <end position="727"/>
    </location>
</feature>